<reference evidence="2" key="1">
    <citation type="submission" date="2019-08" db="EMBL/GenBank/DDBJ databases">
        <authorList>
            <person name="Kucharzyk K."/>
            <person name="Murdoch R.W."/>
            <person name="Higgins S."/>
            <person name="Loffler F."/>
        </authorList>
    </citation>
    <scope>NUCLEOTIDE SEQUENCE</scope>
</reference>
<evidence type="ECO:0000259" key="1">
    <source>
        <dbReference type="Pfam" id="PF03572"/>
    </source>
</evidence>
<evidence type="ECO:0000313" key="2">
    <source>
        <dbReference type="EMBL" id="MPM66730.1"/>
    </source>
</evidence>
<sequence length="215" mass="23478">MNYYSEESAVSCERMGDVFYIDFNECDTGAALNAVCRELKSALREGVSRVIVDARDNPGGNSNACEKILNTMGMRVPSYGVIRRNSPLANEQRGYGRKEGFVEHSRSLDGTKQNPDISLVVLVNDGTFSSATMLAVWVQDGKLGRVVGYPSANAPTSYGDILNYTLSRTGVEVIMSHKQFQRPDANADQTMLTPDVFVPYCEDALEDALTLLGAS</sequence>
<dbReference type="GO" id="GO:0008236">
    <property type="term" value="F:serine-type peptidase activity"/>
    <property type="evidence" value="ECO:0007669"/>
    <property type="project" value="InterPro"/>
</dbReference>
<name>A0A645BML8_9ZZZZ</name>
<accession>A0A645BML8</accession>
<comment type="caution">
    <text evidence="2">The sequence shown here is derived from an EMBL/GenBank/DDBJ whole genome shotgun (WGS) entry which is preliminary data.</text>
</comment>
<dbReference type="Gene3D" id="3.90.226.10">
    <property type="entry name" value="2-enoyl-CoA Hydratase, Chain A, domain 1"/>
    <property type="match status" value="1"/>
</dbReference>
<dbReference type="EMBL" id="VSSQ01021264">
    <property type="protein sequence ID" value="MPM66730.1"/>
    <property type="molecule type" value="Genomic_DNA"/>
</dbReference>
<organism evidence="2">
    <name type="scientific">bioreactor metagenome</name>
    <dbReference type="NCBI Taxonomy" id="1076179"/>
    <lineage>
        <taxon>unclassified sequences</taxon>
        <taxon>metagenomes</taxon>
        <taxon>ecological metagenomes</taxon>
    </lineage>
</organism>
<protein>
    <recommendedName>
        <fullName evidence="1">Tail specific protease domain-containing protein</fullName>
    </recommendedName>
</protein>
<gene>
    <name evidence="2" type="ORF">SDC9_113641</name>
</gene>
<proteinExistence type="predicted"/>
<dbReference type="InterPro" id="IPR005151">
    <property type="entry name" value="Tail-specific_protease"/>
</dbReference>
<dbReference type="Pfam" id="PF03572">
    <property type="entry name" value="Peptidase_S41"/>
    <property type="match status" value="1"/>
</dbReference>
<dbReference type="AlphaFoldDB" id="A0A645BML8"/>
<dbReference type="InterPro" id="IPR029045">
    <property type="entry name" value="ClpP/crotonase-like_dom_sf"/>
</dbReference>
<dbReference type="GO" id="GO:0006508">
    <property type="term" value="P:proteolysis"/>
    <property type="evidence" value="ECO:0007669"/>
    <property type="project" value="InterPro"/>
</dbReference>
<dbReference type="SUPFAM" id="SSF52096">
    <property type="entry name" value="ClpP/crotonase"/>
    <property type="match status" value="1"/>
</dbReference>
<feature type="domain" description="Tail specific protease" evidence="1">
    <location>
        <begin position="20"/>
        <end position="156"/>
    </location>
</feature>